<dbReference type="InterPro" id="IPR043148">
    <property type="entry name" value="TagF_C"/>
</dbReference>
<dbReference type="SUPFAM" id="SSF53756">
    <property type="entry name" value="UDP-Glycosyltransferase/glycogen phosphorylase"/>
    <property type="match status" value="1"/>
</dbReference>
<comment type="caution">
    <text evidence="3">The sequence shown here is derived from an EMBL/GenBank/DDBJ whole genome shotgun (WGS) entry which is preliminary data.</text>
</comment>
<keyword evidence="4" id="KW-1185">Reference proteome</keyword>
<dbReference type="Pfam" id="PF04464">
    <property type="entry name" value="Glyphos_transf"/>
    <property type="match status" value="1"/>
</dbReference>
<sequence length="891" mass="105426">MQLSQESSYKYLFSIVMAIYNVEEYLEEAIKSVVNQTLSFEKHVQLILINDGSPDNSERICLKYQQKYPDNVVYVKKENGGVSSARNEGLKHVQGKYVNFLDPDDKLSENTLHEVFVFFEDNYAAVDVVAIPMFFFEGVNGPHILNNKFYKTRVIDIKLEYNQIQLSSSSAFIKYSAMRNIKFNENLQYVEDADLISRVVIEKCTLGVVGGAKYYCRKRNNKTSSTQNGTKRKEWYTSTLIYFSHAIIQYSLSKYNEVLKYIQYLVMYDLQWRLNIKDIGTSVMTEQQQEEYIEQLKRVLYYIDDEIIFQQKQLNIHYKMFALQLKYGEKYQELLEKVFLEDDVRLYFNNRQINSLGNQTAVIEILQINNNELLLEGHFGSLFSFKDVKIFAEMDGQKYEAQTVDRSAHALYCLGKKIKEFYGFRLLLPLENIVEVREIKLVAQIEDSKIPIKMSFLRFTKLSTDLKANYYCKDNFILTANNKSIKVQRKTLLEKIKKEFGFLQYLFSSNRIGARKAVIARLVNHINKIINKNKEIWLFLDRQDKADDNAEHLFKYAIKQIDGIKKYFIIQKDSKDYNRLKHDGLPVIPYGSYKHKFLQLQAKKVISSHVGDFVRNPFYSLEIYYRDLMDFDLIFLQHGITKDDVSNWLNKYNENIKMFVTAANLEYQSILSGNYYYDKNVVKLTGFPRYDNLVNEDKKQILIMPTWRRSIVEKINHRTGLRPYSETFKLSEYFKMYNSLINDERLITQAKQKGYSIVFLPHPNIQQQISDFDRNEYVEFVDYHTSYQQLFNESSMLITDFSSVAFDVAYLKKPVLYFQFDENHLDEGYFDYDTMGFGEVCRDYEDIIKNAIEYIKNDCKMKDIYVKRVEKFYAYTDHNNCKRVYESIKNL</sequence>
<reference evidence="4" key="1">
    <citation type="journal article" date="2019" name="Int. J. Syst. Evol. Microbiol.">
        <title>The Global Catalogue of Microorganisms (GCM) 10K type strain sequencing project: providing services to taxonomists for standard genome sequencing and annotation.</title>
        <authorList>
            <consortium name="The Broad Institute Genomics Platform"/>
            <consortium name="The Broad Institute Genome Sequencing Center for Infectious Disease"/>
            <person name="Wu L."/>
            <person name="Ma J."/>
        </authorList>
    </citation>
    <scope>NUCLEOTIDE SEQUENCE [LARGE SCALE GENOMIC DNA]</scope>
    <source>
        <strain evidence="4">CCUG 57263</strain>
    </source>
</reference>
<evidence type="ECO:0000313" key="3">
    <source>
        <dbReference type="EMBL" id="MFD0869522.1"/>
    </source>
</evidence>
<gene>
    <name evidence="3" type="ORF">ACFQ03_10205</name>
</gene>
<dbReference type="InterPro" id="IPR007554">
    <property type="entry name" value="Glycerophosphate_synth"/>
</dbReference>
<name>A0ABW3DAJ1_9BACL</name>
<evidence type="ECO:0000259" key="2">
    <source>
        <dbReference type="Pfam" id="PF00535"/>
    </source>
</evidence>
<dbReference type="PANTHER" id="PTHR22916">
    <property type="entry name" value="GLYCOSYLTRANSFERASE"/>
    <property type="match status" value="1"/>
</dbReference>
<evidence type="ECO:0000313" key="4">
    <source>
        <dbReference type="Proteomes" id="UP001597120"/>
    </source>
</evidence>
<comment type="similarity">
    <text evidence="1">Belongs to the glycosyltransferase 2 family.</text>
</comment>
<dbReference type="InterPro" id="IPR001173">
    <property type="entry name" value="Glyco_trans_2-like"/>
</dbReference>
<dbReference type="Pfam" id="PF00535">
    <property type="entry name" value="Glycos_transf_2"/>
    <property type="match status" value="1"/>
</dbReference>
<dbReference type="InterPro" id="IPR029044">
    <property type="entry name" value="Nucleotide-diphossugar_trans"/>
</dbReference>
<evidence type="ECO:0000256" key="1">
    <source>
        <dbReference type="ARBA" id="ARBA00006739"/>
    </source>
</evidence>
<feature type="domain" description="Glycosyltransferase 2-like" evidence="2">
    <location>
        <begin position="14"/>
        <end position="157"/>
    </location>
</feature>
<dbReference type="SUPFAM" id="SSF53448">
    <property type="entry name" value="Nucleotide-diphospho-sugar transferases"/>
    <property type="match status" value="1"/>
</dbReference>
<dbReference type="Proteomes" id="UP001597120">
    <property type="component" value="Unassembled WGS sequence"/>
</dbReference>
<organism evidence="3 4">
    <name type="scientific">Paenibacillus residui</name>
    <dbReference type="NCBI Taxonomy" id="629724"/>
    <lineage>
        <taxon>Bacteria</taxon>
        <taxon>Bacillati</taxon>
        <taxon>Bacillota</taxon>
        <taxon>Bacilli</taxon>
        <taxon>Bacillales</taxon>
        <taxon>Paenibacillaceae</taxon>
        <taxon>Paenibacillus</taxon>
    </lineage>
</organism>
<dbReference type="PANTHER" id="PTHR22916:SF3">
    <property type="entry name" value="UDP-GLCNAC:BETAGAL BETA-1,3-N-ACETYLGLUCOSAMINYLTRANSFERASE-LIKE PROTEIN 1"/>
    <property type="match status" value="1"/>
</dbReference>
<dbReference type="Gene3D" id="3.90.550.10">
    <property type="entry name" value="Spore Coat Polysaccharide Biosynthesis Protein SpsA, Chain A"/>
    <property type="match status" value="1"/>
</dbReference>
<dbReference type="CDD" id="cd00761">
    <property type="entry name" value="Glyco_tranf_GTA_type"/>
    <property type="match status" value="1"/>
</dbReference>
<protein>
    <submittedName>
        <fullName evidence="3">CDP-glycerol glycerophosphotransferase family protein</fullName>
    </submittedName>
</protein>
<accession>A0ABW3DAJ1</accession>
<proteinExistence type="inferred from homology"/>
<dbReference type="RefSeq" id="WP_379287934.1">
    <property type="nucleotide sequence ID" value="NZ_JBHTIU010000031.1"/>
</dbReference>
<dbReference type="Gene3D" id="3.40.50.12580">
    <property type="match status" value="1"/>
</dbReference>
<dbReference type="EMBL" id="JBHTIU010000031">
    <property type="protein sequence ID" value="MFD0869522.1"/>
    <property type="molecule type" value="Genomic_DNA"/>
</dbReference>